<dbReference type="Proteomes" id="UP001207468">
    <property type="component" value="Unassembled WGS sequence"/>
</dbReference>
<evidence type="ECO:0000313" key="2">
    <source>
        <dbReference type="Proteomes" id="UP001207468"/>
    </source>
</evidence>
<proteinExistence type="predicted"/>
<evidence type="ECO:0000313" key="1">
    <source>
        <dbReference type="EMBL" id="KAI9453188.1"/>
    </source>
</evidence>
<name>A0ACC0TZE7_9AGAM</name>
<sequence>MSSPPESFTDDWIIPDHPRYSEAIARWAANSERHAKAVAYVKSPSDVATVLNYAKEYKLSIVIRGGGHSPSGTSSIDDGTKLAYVGGGAIWEKVDKAAIQYGLATVGCTVNHPRLVLGGGYGFLTARRPLVTARGDILSASSEENADLLWGIRGAGCNFGVVTEFVLRLHPAMAYPIIGYPPAMIPTAISIAAKCWEMGLSEKEAMYCGHITDPAGNYVLEL</sequence>
<organism evidence="1 2">
    <name type="scientific">Russula earlei</name>
    <dbReference type="NCBI Taxonomy" id="71964"/>
    <lineage>
        <taxon>Eukaryota</taxon>
        <taxon>Fungi</taxon>
        <taxon>Dikarya</taxon>
        <taxon>Basidiomycota</taxon>
        <taxon>Agaricomycotina</taxon>
        <taxon>Agaricomycetes</taxon>
        <taxon>Russulales</taxon>
        <taxon>Russulaceae</taxon>
        <taxon>Russula</taxon>
    </lineage>
</organism>
<protein>
    <submittedName>
        <fullName evidence="1">Uncharacterized protein</fullName>
    </submittedName>
</protein>
<dbReference type="EMBL" id="JAGFNK010000314">
    <property type="protein sequence ID" value="KAI9453188.1"/>
    <property type="molecule type" value="Genomic_DNA"/>
</dbReference>
<reference evidence="1" key="1">
    <citation type="submission" date="2021-03" db="EMBL/GenBank/DDBJ databases">
        <title>Evolutionary priming and transition to the ectomycorrhizal habit in an iconic lineage of mushroom-forming fungi: is preadaptation a requirement?</title>
        <authorList>
            <consortium name="DOE Joint Genome Institute"/>
            <person name="Looney B.P."/>
            <person name="Miyauchi S."/>
            <person name="Morin E."/>
            <person name="Drula E."/>
            <person name="Courty P.E."/>
            <person name="Chicoki N."/>
            <person name="Fauchery L."/>
            <person name="Kohler A."/>
            <person name="Kuo A."/>
            <person name="LaButti K."/>
            <person name="Pangilinan J."/>
            <person name="Lipzen A."/>
            <person name="Riley R."/>
            <person name="Andreopoulos W."/>
            <person name="He G."/>
            <person name="Johnson J."/>
            <person name="Barry K.W."/>
            <person name="Grigoriev I.V."/>
            <person name="Nagy L."/>
            <person name="Hibbett D."/>
            <person name="Henrissat B."/>
            <person name="Matheny P.B."/>
            <person name="Labbe J."/>
            <person name="Martin A.F."/>
        </authorList>
    </citation>
    <scope>NUCLEOTIDE SEQUENCE</scope>
    <source>
        <strain evidence="1">BPL698</strain>
    </source>
</reference>
<keyword evidence="2" id="KW-1185">Reference proteome</keyword>
<comment type="caution">
    <text evidence="1">The sequence shown here is derived from an EMBL/GenBank/DDBJ whole genome shotgun (WGS) entry which is preliminary data.</text>
</comment>
<accession>A0ACC0TZE7</accession>
<gene>
    <name evidence="1" type="ORF">F5148DRAFT_1289276</name>
</gene>